<dbReference type="EMBL" id="GBXM01016010">
    <property type="protein sequence ID" value="JAH92567.1"/>
    <property type="molecule type" value="Transcribed_RNA"/>
</dbReference>
<protein>
    <submittedName>
        <fullName evidence="1">Uncharacterized protein</fullName>
    </submittedName>
</protein>
<proteinExistence type="predicted"/>
<sequence>MPLSLYNYITMVTSVRVHREVTHKLLPIVRVTWFDQVISSDRKWRCLMQHLQKAHINWALSGYFCL</sequence>
<name>A0A0E9WQB8_ANGAN</name>
<accession>A0A0E9WQB8</accession>
<organism evidence="1">
    <name type="scientific">Anguilla anguilla</name>
    <name type="common">European freshwater eel</name>
    <name type="synonym">Muraena anguilla</name>
    <dbReference type="NCBI Taxonomy" id="7936"/>
    <lineage>
        <taxon>Eukaryota</taxon>
        <taxon>Metazoa</taxon>
        <taxon>Chordata</taxon>
        <taxon>Craniata</taxon>
        <taxon>Vertebrata</taxon>
        <taxon>Euteleostomi</taxon>
        <taxon>Actinopterygii</taxon>
        <taxon>Neopterygii</taxon>
        <taxon>Teleostei</taxon>
        <taxon>Anguilliformes</taxon>
        <taxon>Anguillidae</taxon>
        <taxon>Anguilla</taxon>
    </lineage>
</organism>
<reference evidence="1" key="2">
    <citation type="journal article" date="2015" name="Fish Shellfish Immunol.">
        <title>Early steps in the European eel (Anguilla anguilla)-Vibrio vulnificus interaction in the gills: Role of the RtxA13 toxin.</title>
        <authorList>
            <person name="Callol A."/>
            <person name="Pajuelo D."/>
            <person name="Ebbesson L."/>
            <person name="Teles M."/>
            <person name="MacKenzie S."/>
            <person name="Amaro C."/>
        </authorList>
    </citation>
    <scope>NUCLEOTIDE SEQUENCE</scope>
</reference>
<evidence type="ECO:0000313" key="1">
    <source>
        <dbReference type="EMBL" id="JAH92567.1"/>
    </source>
</evidence>
<reference evidence="1" key="1">
    <citation type="submission" date="2014-11" db="EMBL/GenBank/DDBJ databases">
        <authorList>
            <person name="Amaro Gonzalez C."/>
        </authorList>
    </citation>
    <scope>NUCLEOTIDE SEQUENCE</scope>
</reference>
<dbReference type="AlphaFoldDB" id="A0A0E9WQB8"/>